<feature type="region of interest" description="Disordered" evidence="2">
    <location>
        <begin position="35"/>
        <end position="54"/>
    </location>
</feature>
<dbReference type="PANTHER" id="PTHR30327:SF1">
    <property type="entry name" value="UPF0301 PROTEIN YQGE"/>
    <property type="match status" value="1"/>
</dbReference>
<comment type="caution">
    <text evidence="3">The sequence shown here is derived from an EMBL/GenBank/DDBJ whole genome shotgun (WGS) entry which is preliminary data.</text>
</comment>
<dbReference type="AlphaFoldDB" id="A0A8B3FUU8"/>
<protein>
    <submittedName>
        <fullName evidence="3">YqgE/AlgH family protein</fullName>
    </submittedName>
</protein>
<sequence length="248" mass="26706">MSAPSGAWFSLATRSPFSHSRRTYARGHAYQPTQLPVSRVLPDPHAGGRARSGQACQTGFVTSEQHVSGGELLVSTHPVGAGFFDQSVILLLESDTDGAVGIALNKPSQMPVSQVLPDWEAQLNPPQVLFAGGPVLPNGALCLAKVLDPGEDPLGWRRITGDIGVLHLDTPVELAVGAFSDVRVFAGYSGWEAGQLEREIRQGAWLRTTPREEEIFGADTDDLWRRVLRRMGSQAALLSAYTANPELN</sequence>
<dbReference type="GO" id="GO:0005829">
    <property type="term" value="C:cytosol"/>
    <property type="evidence" value="ECO:0007669"/>
    <property type="project" value="TreeGrafter"/>
</dbReference>
<evidence type="ECO:0000313" key="4">
    <source>
        <dbReference type="Proteomes" id="UP000279336"/>
    </source>
</evidence>
<dbReference type="Gene3D" id="3.40.1740.10">
    <property type="entry name" value="VC0467-like"/>
    <property type="match status" value="1"/>
</dbReference>
<dbReference type="NCBIfam" id="NF001270">
    <property type="entry name" value="PRK00228.2-2"/>
    <property type="match status" value="1"/>
</dbReference>
<proteinExistence type="inferred from homology"/>
<dbReference type="PANTHER" id="PTHR30327">
    <property type="entry name" value="UNCHARACTERIZED PROTEIN YQGE"/>
    <property type="match status" value="1"/>
</dbReference>
<comment type="similarity">
    <text evidence="1">Belongs to the UPF0301 (AlgH) family.</text>
</comment>
<dbReference type="Pfam" id="PF02622">
    <property type="entry name" value="DUF179"/>
    <property type="match status" value="1"/>
</dbReference>
<dbReference type="OrthoDB" id="9807486at2"/>
<accession>A0A8B3FUU8</accession>
<evidence type="ECO:0000256" key="2">
    <source>
        <dbReference type="SAM" id="MobiDB-lite"/>
    </source>
</evidence>
<dbReference type="InterPro" id="IPR003774">
    <property type="entry name" value="AlgH-like"/>
</dbReference>
<name>A0A8B3FUU8_9ACTN</name>
<evidence type="ECO:0000313" key="3">
    <source>
        <dbReference type="EMBL" id="RLP12224.1"/>
    </source>
</evidence>
<dbReference type="Proteomes" id="UP000279336">
    <property type="component" value="Unassembled WGS sequence"/>
</dbReference>
<gene>
    <name evidence="3" type="ORF">D7U36_02910</name>
</gene>
<reference evidence="3 4" key="1">
    <citation type="submission" date="2018-10" db="EMBL/GenBank/DDBJ databases">
        <title>Propionibacterium australiense Genome Sequencing and Assembly.</title>
        <authorList>
            <person name="Bernier A.-M."/>
            <person name="Bernard K."/>
        </authorList>
    </citation>
    <scope>NUCLEOTIDE SEQUENCE [LARGE SCALE GENOMIC DNA]</scope>
    <source>
        <strain evidence="3 4">NML98A078</strain>
    </source>
</reference>
<dbReference type="EMBL" id="RCIW01000003">
    <property type="protein sequence ID" value="RLP12224.1"/>
    <property type="molecule type" value="Genomic_DNA"/>
</dbReference>
<organism evidence="3 4">
    <name type="scientific">Propionibacterium australiense</name>
    <dbReference type="NCBI Taxonomy" id="119981"/>
    <lineage>
        <taxon>Bacteria</taxon>
        <taxon>Bacillati</taxon>
        <taxon>Actinomycetota</taxon>
        <taxon>Actinomycetes</taxon>
        <taxon>Propionibacteriales</taxon>
        <taxon>Propionibacteriaceae</taxon>
        <taxon>Propionibacterium</taxon>
    </lineage>
</organism>
<evidence type="ECO:0000256" key="1">
    <source>
        <dbReference type="ARBA" id="ARBA00009600"/>
    </source>
</evidence>
<dbReference type="SUPFAM" id="SSF143456">
    <property type="entry name" value="VC0467-like"/>
    <property type="match status" value="1"/>
</dbReference>